<reference evidence="1" key="1">
    <citation type="submission" date="2024-12" db="EMBL/GenBank/DDBJ databases">
        <title>Comparative genomics and development of molecular markers within Purpureocillium lilacinum and among Purpureocillium species.</title>
        <authorList>
            <person name="Yeh Z.-Y."/>
            <person name="Ni N.-T."/>
            <person name="Lo P.-H."/>
            <person name="Mushyakhwo K."/>
            <person name="Lin C.-F."/>
            <person name="Nai Y.-S."/>
        </authorList>
    </citation>
    <scope>NUCLEOTIDE SEQUENCE</scope>
    <source>
        <strain evidence="1">NCHU-NPUST-175</strain>
    </source>
</reference>
<proteinExistence type="predicted"/>
<evidence type="ECO:0000313" key="2">
    <source>
        <dbReference type="Proteomes" id="UP001638806"/>
    </source>
</evidence>
<accession>A0ACC4D6X7</accession>
<protein>
    <submittedName>
        <fullName evidence="1">Uncharacterized protein</fullName>
    </submittedName>
</protein>
<gene>
    <name evidence="1" type="ORF">ACCO45_013683</name>
</gene>
<dbReference type="EMBL" id="JBGNUJ010000013">
    <property type="protein sequence ID" value="KAL3951966.1"/>
    <property type="molecule type" value="Genomic_DNA"/>
</dbReference>
<comment type="caution">
    <text evidence="1">The sequence shown here is derived from an EMBL/GenBank/DDBJ whole genome shotgun (WGS) entry which is preliminary data.</text>
</comment>
<keyword evidence="2" id="KW-1185">Reference proteome</keyword>
<dbReference type="Proteomes" id="UP001638806">
    <property type="component" value="Unassembled WGS sequence"/>
</dbReference>
<evidence type="ECO:0000313" key="1">
    <source>
        <dbReference type="EMBL" id="KAL3951966.1"/>
    </source>
</evidence>
<sequence>MDADVNLNVANEVSGVLPALRDVMVLFVSLTLEVATLGIPVKVLRPDHQGPQRISRRSAHISILSKTHSPSRE</sequence>
<organism evidence="1 2">
    <name type="scientific">Purpureocillium lilacinum</name>
    <name type="common">Paecilomyces lilacinus</name>
    <dbReference type="NCBI Taxonomy" id="33203"/>
    <lineage>
        <taxon>Eukaryota</taxon>
        <taxon>Fungi</taxon>
        <taxon>Dikarya</taxon>
        <taxon>Ascomycota</taxon>
        <taxon>Pezizomycotina</taxon>
        <taxon>Sordariomycetes</taxon>
        <taxon>Hypocreomycetidae</taxon>
        <taxon>Hypocreales</taxon>
        <taxon>Ophiocordycipitaceae</taxon>
        <taxon>Purpureocillium</taxon>
    </lineage>
</organism>
<name>A0ACC4D6X7_PURLI</name>